<sequence>MTPAGSYCVVGGGISGLTAAYRLRVAVGDDATITVFDPADRLGGVLRTEPVGGQPMDLGAEAFVLRRPEVPALLAELGLSGRQRSTTGARPLIYSQQRLHPLPSDTVAGIPSSATSLAGLVDGATIARMEAEPTRPLRWQAGSDPAAAELVADRFGEQVVARSVDPLLGGVYAGAAATIGLRAAAPSVTAALDRGAGSLTDAVRQGLPPADGGPVFGALQGGYQVLLDELVRRSRPRWVRAAIEKIGHGWELYDETGARWHADAVILAVPAPRLARLIDGLAPRSFAAASRITSASSVVMALAVPGNTALPECSGVLVATGEPVHAKAVTLSSRKWGTAGDVALLRLSFGRFGDDLAGRASDEELLAWAVDDLATVFGVAVDVLDVRVRRWMDAMPQYGPGHAELVAELRAGLPPTLAVAGSYLDGIGVPACIAAAGRAVAGVLEAVDAQVAR</sequence>
<dbReference type="PANTHER" id="PTHR42923">
    <property type="entry name" value="PROTOPORPHYRINOGEN OXIDASE"/>
    <property type="match status" value="1"/>
</dbReference>
<dbReference type="NCBIfam" id="TIGR00562">
    <property type="entry name" value="proto_IX_ox"/>
    <property type="match status" value="1"/>
</dbReference>
<comment type="similarity">
    <text evidence="5 12">Belongs to the protoporphyrinogen/coproporphyrinogen oxidase family. Coproporphyrinogen III oxidase subfamily.</text>
</comment>
<dbReference type="EMBL" id="NCXP01000044">
    <property type="protein sequence ID" value="OSC37456.1"/>
    <property type="molecule type" value="Genomic_DNA"/>
</dbReference>
<evidence type="ECO:0000256" key="9">
    <source>
        <dbReference type="ARBA" id="ARBA00022827"/>
    </source>
</evidence>
<dbReference type="InterPro" id="IPR002937">
    <property type="entry name" value="Amino_oxidase"/>
</dbReference>
<dbReference type="Proteomes" id="UP000193247">
    <property type="component" value="Unassembled WGS sequence"/>
</dbReference>
<evidence type="ECO:0000256" key="1">
    <source>
        <dbReference type="ARBA" id="ARBA00001755"/>
    </source>
</evidence>
<dbReference type="Pfam" id="PF01593">
    <property type="entry name" value="Amino_oxidase"/>
    <property type="match status" value="1"/>
</dbReference>
<organism evidence="14 15">
    <name type="scientific">Mycobacterium decipiens</name>
    <dbReference type="NCBI Taxonomy" id="1430326"/>
    <lineage>
        <taxon>Bacteria</taxon>
        <taxon>Bacillati</taxon>
        <taxon>Actinomycetota</taxon>
        <taxon>Actinomycetes</taxon>
        <taxon>Mycobacteriales</taxon>
        <taxon>Mycobacteriaceae</taxon>
        <taxon>Mycobacterium</taxon>
    </lineage>
</organism>
<gene>
    <name evidence="14" type="ORF">B8W66_21495</name>
</gene>
<evidence type="ECO:0000259" key="13">
    <source>
        <dbReference type="Pfam" id="PF01593"/>
    </source>
</evidence>
<evidence type="ECO:0000256" key="5">
    <source>
        <dbReference type="ARBA" id="ARBA00008310"/>
    </source>
</evidence>
<comment type="pathway">
    <text evidence="4 12">Porphyrin-containing compound metabolism; protoheme biosynthesis.</text>
</comment>
<comment type="caution">
    <text evidence="14">The sequence shown here is derived from an EMBL/GenBank/DDBJ whole genome shotgun (WGS) entry which is preliminary data.</text>
</comment>
<dbReference type="Gene3D" id="3.50.50.60">
    <property type="entry name" value="FAD/NAD(P)-binding domain"/>
    <property type="match status" value="1"/>
</dbReference>
<comment type="catalytic activity">
    <reaction evidence="1">
        <text>coproporphyrinogen III + 3 O2 = coproporphyrin III + 3 H2O2</text>
        <dbReference type="Rhea" id="RHEA:43436"/>
        <dbReference type="ChEBI" id="CHEBI:15379"/>
        <dbReference type="ChEBI" id="CHEBI:16240"/>
        <dbReference type="ChEBI" id="CHEBI:57309"/>
        <dbReference type="ChEBI" id="CHEBI:131725"/>
        <dbReference type="EC" id="1.3.3.15"/>
    </reaction>
    <physiologicalReaction direction="left-to-right" evidence="1">
        <dbReference type="Rhea" id="RHEA:43437"/>
    </physiologicalReaction>
</comment>
<proteinExistence type="inferred from homology"/>
<comment type="cofactor">
    <cofactor evidence="2 12">
        <name>FAD</name>
        <dbReference type="ChEBI" id="CHEBI:57692"/>
    </cofactor>
</comment>
<keyword evidence="8 12" id="KW-0285">Flavoprotein</keyword>
<dbReference type="OrthoDB" id="4496419at2"/>
<dbReference type="AlphaFoldDB" id="A0A1X2LPF3"/>
<keyword evidence="9 12" id="KW-0274">FAD</keyword>
<dbReference type="PANTHER" id="PTHR42923:SF3">
    <property type="entry name" value="PROTOPORPHYRINOGEN OXIDASE"/>
    <property type="match status" value="1"/>
</dbReference>
<dbReference type="STRING" id="1430326.B8W66_21495"/>
<evidence type="ECO:0000256" key="11">
    <source>
        <dbReference type="ARBA" id="ARBA00023133"/>
    </source>
</evidence>
<evidence type="ECO:0000256" key="4">
    <source>
        <dbReference type="ARBA" id="ARBA00004744"/>
    </source>
</evidence>
<dbReference type="RefSeq" id="WP_085327283.1">
    <property type="nucleotide sequence ID" value="NZ_NCXP01000044.1"/>
</dbReference>
<comment type="function">
    <text evidence="3 12">Involved in coproporphyrin-dependent heme b biosynthesis. Catalyzes the oxidation of coproporphyrinogen III to coproporphyrin III.</text>
</comment>
<dbReference type="Gene3D" id="1.10.3110.10">
    <property type="entry name" value="protoporphyrinogen ix oxidase, domain 3"/>
    <property type="match status" value="1"/>
</dbReference>
<reference evidence="14 15" key="1">
    <citation type="submission" date="2017-04" db="EMBL/GenBank/DDBJ databases">
        <title>The new phylogeny of genus Mycobacterium.</title>
        <authorList>
            <person name="Tortoli E."/>
            <person name="Trovato A."/>
            <person name="Cirillo D.M."/>
        </authorList>
    </citation>
    <scope>NUCLEOTIDE SEQUENCE [LARGE SCALE GENOMIC DNA]</scope>
    <source>
        <strain evidence="14 15">TBL 1200985</strain>
    </source>
</reference>
<comment type="subcellular location">
    <subcellularLocation>
        <location evidence="12">Cytoplasm</location>
    </subcellularLocation>
</comment>
<dbReference type="InterPro" id="IPR004572">
    <property type="entry name" value="Protoporphyrinogen_oxidase"/>
</dbReference>
<dbReference type="SUPFAM" id="SSF54373">
    <property type="entry name" value="FAD-linked reductases, C-terminal domain"/>
    <property type="match status" value="1"/>
</dbReference>
<dbReference type="EC" id="1.3.3.15" evidence="6 12"/>
<feature type="domain" description="Amine oxidase" evidence="13">
    <location>
        <begin position="14"/>
        <end position="444"/>
    </location>
</feature>
<dbReference type="InterPro" id="IPR050464">
    <property type="entry name" value="Zeta_carotene_desat/Oxidored"/>
</dbReference>
<accession>A0A1X2LPF3</accession>
<dbReference type="Gene3D" id="3.90.660.20">
    <property type="entry name" value="Protoporphyrinogen oxidase, mitochondrial, domain 2"/>
    <property type="match status" value="1"/>
</dbReference>
<dbReference type="GO" id="GO:0006783">
    <property type="term" value="P:heme biosynthetic process"/>
    <property type="evidence" value="ECO:0007669"/>
    <property type="project" value="UniProtKB-UniRule"/>
</dbReference>
<evidence type="ECO:0000256" key="8">
    <source>
        <dbReference type="ARBA" id="ARBA00022630"/>
    </source>
</evidence>
<dbReference type="GO" id="GO:0005737">
    <property type="term" value="C:cytoplasm"/>
    <property type="evidence" value="ECO:0007669"/>
    <property type="project" value="UniProtKB-SubCell"/>
</dbReference>
<evidence type="ECO:0000256" key="10">
    <source>
        <dbReference type="ARBA" id="ARBA00023002"/>
    </source>
</evidence>
<keyword evidence="10 12" id="KW-0560">Oxidoreductase</keyword>
<name>A0A1X2LPF3_9MYCO</name>
<keyword evidence="15" id="KW-1185">Reference proteome</keyword>
<keyword evidence="12" id="KW-0963">Cytoplasm</keyword>
<evidence type="ECO:0000256" key="2">
    <source>
        <dbReference type="ARBA" id="ARBA00001974"/>
    </source>
</evidence>
<dbReference type="SUPFAM" id="SSF51905">
    <property type="entry name" value="FAD/NAD(P)-binding domain"/>
    <property type="match status" value="1"/>
</dbReference>
<keyword evidence="11 12" id="KW-0350">Heme biosynthesis</keyword>
<protein>
    <recommendedName>
        <fullName evidence="7 12">Coproporphyrinogen III oxidase</fullName>
        <ecNumber evidence="6 12">1.3.3.15</ecNumber>
    </recommendedName>
</protein>
<evidence type="ECO:0000256" key="7">
    <source>
        <dbReference type="ARBA" id="ARBA00019046"/>
    </source>
</evidence>
<dbReference type="NCBIfam" id="NF008841">
    <property type="entry name" value="PRK11883.1-1"/>
    <property type="match status" value="1"/>
</dbReference>
<evidence type="ECO:0000256" key="12">
    <source>
        <dbReference type="RuleBase" id="RU364052"/>
    </source>
</evidence>
<evidence type="ECO:0000313" key="15">
    <source>
        <dbReference type="Proteomes" id="UP000193247"/>
    </source>
</evidence>
<evidence type="ECO:0000313" key="14">
    <source>
        <dbReference type="EMBL" id="OSC37456.1"/>
    </source>
</evidence>
<evidence type="ECO:0000256" key="6">
    <source>
        <dbReference type="ARBA" id="ARBA00012402"/>
    </source>
</evidence>
<dbReference type="UniPathway" id="UPA00252"/>
<dbReference type="GO" id="GO:0004729">
    <property type="term" value="F:oxygen-dependent protoporphyrinogen oxidase activity"/>
    <property type="evidence" value="ECO:0007669"/>
    <property type="project" value="UniProtKB-UniRule"/>
</dbReference>
<dbReference type="InterPro" id="IPR036188">
    <property type="entry name" value="FAD/NAD-bd_sf"/>
</dbReference>
<evidence type="ECO:0000256" key="3">
    <source>
        <dbReference type="ARBA" id="ARBA00002185"/>
    </source>
</evidence>